<feature type="region of interest" description="Disordered" evidence="1">
    <location>
        <begin position="1"/>
        <end position="20"/>
    </location>
</feature>
<dbReference type="Proteomes" id="UP001174936">
    <property type="component" value="Unassembled WGS sequence"/>
</dbReference>
<protein>
    <submittedName>
        <fullName evidence="2">Uncharacterized protein</fullName>
    </submittedName>
</protein>
<reference evidence="2" key="1">
    <citation type="submission" date="2023-06" db="EMBL/GenBank/DDBJ databases">
        <title>Genome-scale phylogeny and comparative genomics of the fungal order Sordariales.</title>
        <authorList>
            <consortium name="Lawrence Berkeley National Laboratory"/>
            <person name="Hensen N."/>
            <person name="Bonometti L."/>
            <person name="Westerberg I."/>
            <person name="Brannstrom I.O."/>
            <person name="Guillou S."/>
            <person name="Cros-Aarteil S."/>
            <person name="Calhoun S."/>
            <person name="Haridas S."/>
            <person name="Kuo A."/>
            <person name="Mondo S."/>
            <person name="Pangilinan J."/>
            <person name="Riley R."/>
            <person name="Labutti K."/>
            <person name="Andreopoulos B."/>
            <person name="Lipzen A."/>
            <person name="Chen C."/>
            <person name="Yanf M."/>
            <person name="Daum C."/>
            <person name="Ng V."/>
            <person name="Clum A."/>
            <person name="Steindorff A."/>
            <person name="Ohm R."/>
            <person name="Martin F."/>
            <person name="Silar P."/>
            <person name="Natvig D."/>
            <person name="Lalanne C."/>
            <person name="Gautier V."/>
            <person name="Ament-Velasquez S.L."/>
            <person name="Kruys A."/>
            <person name="Hutchinson M.I."/>
            <person name="Powell A.J."/>
            <person name="Barry K."/>
            <person name="Miller A.N."/>
            <person name="Grigoriev I.V."/>
            <person name="Debuchy R."/>
            <person name="Gladieux P."/>
            <person name="Thoren M.H."/>
            <person name="Johannesson H."/>
        </authorList>
    </citation>
    <scope>NUCLEOTIDE SEQUENCE</scope>
    <source>
        <strain evidence="2">SMH2532-1</strain>
    </source>
</reference>
<evidence type="ECO:0000313" key="3">
    <source>
        <dbReference type="Proteomes" id="UP001174936"/>
    </source>
</evidence>
<organism evidence="2 3">
    <name type="scientific">Cercophora newfieldiana</name>
    <dbReference type="NCBI Taxonomy" id="92897"/>
    <lineage>
        <taxon>Eukaryota</taxon>
        <taxon>Fungi</taxon>
        <taxon>Dikarya</taxon>
        <taxon>Ascomycota</taxon>
        <taxon>Pezizomycotina</taxon>
        <taxon>Sordariomycetes</taxon>
        <taxon>Sordariomycetidae</taxon>
        <taxon>Sordariales</taxon>
        <taxon>Lasiosphaeriaceae</taxon>
        <taxon>Cercophora</taxon>
    </lineage>
</organism>
<name>A0AA40CXI9_9PEZI</name>
<feature type="compositionally biased region" description="Basic and acidic residues" evidence="1">
    <location>
        <begin position="194"/>
        <end position="221"/>
    </location>
</feature>
<feature type="compositionally biased region" description="Basic and acidic residues" evidence="1">
    <location>
        <begin position="111"/>
        <end position="123"/>
    </location>
</feature>
<evidence type="ECO:0000313" key="2">
    <source>
        <dbReference type="EMBL" id="KAK0652819.1"/>
    </source>
</evidence>
<evidence type="ECO:0000256" key="1">
    <source>
        <dbReference type="SAM" id="MobiDB-lite"/>
    </source>
</evidence>
<feature type="compositionally biased region" description="Polar residues" evidence="1">
    <location>
        <begin position="99"/>
        <end position="110"/>
    </location>
</feature>
<gene>
    <name evidence="2" type="ORF">B0T16DRAFT_505527</name>
</gene>
<keyword evidence="3" id="KW-1185">Reference proteome</keyword>
<comment type="caution">
    <text evidence="2">The sequence shown here is derived from an EMBL/GenBank/DDBJ whole genome shotgun (WGS) entry which is preliminary data.</text>
</comment>
<feature type="region of interest" description="Disordered" evidence="1">
    <location>
        <begin position="97"/>
        <end position="153"/>
    </location>
</feature>
<proteinExistence type="predicted"/>
<dbReference type="AlphaFoldDB" id="A0AA40CXI9"/>
<feature type="compositionally biased region" description="Polar residues" evidence="1">
    <location>
        <begin position="124"/>
        <end position="139"/>
    </location>
</feature>
<sequence length="280" mass="31301">MRTPRRSGRPKPFGTIDNLRSRWGDPPTTFDAPALVYLCRGLIREFNLRPRAARRNLRIRAEWMRICSILYAVGKVLPVENDTGRFRLGLGNLDGVENTRGTSFPANSKNLAREDEHETRSDSSELASIDTPSSSSTTLMDGDGRAPAASKWEQEDTFEWLPSLLETAVNDALSDALRKMEVEVKRLNRELGDLDLHGSDADGREVPGGDDEKQDEKDLVRQRQQTPDSSPANVVNEKVQGDVTTQAPPRCSEKYPTKLRLRVPPKSKIPMRHKAVGLDS</sequence>
<accession>A0AA40CXI9</accession>
<feature type="region of interest" description="Disordered" evidence="1">
    <location>
        <begin position="194"/>
        <end position="257"/>
    </location>
</feature>
<dbReference type="EMBL" id="JAULSV010000002">
    <property type="protein sequence ID" value="KAK0652819.1"/>
    <property type="molecule type" value="Genomic_DNA"/>
</dbReference>
<feature type="compositionally biased region" description="Polar residues" evidence="1">
    <location>
        <begin position="222"/>
        <end position="233"/>
    </location>
</feature>